<evidence type="ECO:0000256" key="1">
    <source>
        <dbReference type="SAM" id="Phobius"/>
    </source>
</evidence>
<dbReference type="AlphaFoldDB" id="A0ABD1UWL6"/>
<reference evidence="3" key="1">
    <citation type="submission" date="2024-07" db="EMBL/GenBank/DDBJ databases">
        <title>Two chromosome-level genome assemblies of Korean endemic species Abeliophyllum distichum and Forsythia ovata (Oleaceae).</title>
        <authorList>
            <person name="Jang H."/>
        </authorList>
    </citation>
    <scope>NUCLEOTIDE SEQUENCE [LARGE SCALE GENOMIC DNA]</scope>
</reference>
<keyword evidence="1" id="KW-0812">Transmembrane</keyword>
<accession>A0ABD1UWL6</accession>
<keyword evidence="3" id="KW-1185">Reference proteome</keyword>
<feature type="transmembrane region" description="Helical" evidence="1">
    <location>
        <begin position="38"/>
        <end position="57"/>
    </location>
</feature>
<dbReference type="Proteomes" id="UP001604277">
    <property type="component" value="Unassembled WGS sequence"/>
</dbReference>
<protein>
    <submittedName>
        <fullName evidence="2">Uncharacterized protein</fullName>
    </submittedName>
</protein>
<evidence type="ECO:0000313" key="2">
    <source>
        <dbReference type="EMBL" id="KAL2529454.1"/>
    </source>
</evidence>
<name>A0ABD1UWL6_9LAMI</name>
<organism evidence="2 3">
    <name type="scientific">Forsythia ovata</name>
    <dbReference type="NCBI Taxonomy" id="205694"/>
    <lineage>
        <taxon>Eukaryota</taxon>
        <taxon>Viridiplantae</taxon>
        <taxon>Streptophyta</taxon>
        <taxon>Embryophyta</taxon>
        <taxon>Tracheophyta</taxon>
        <taxon>Spermatophyta</taxon>
        <taxon>Magnoliopsida</taxon>
        <taxon>eudicotyledons</taxon>
        <taxon>Gunneridae</taxon>
        <taxon>Pentapetalae</taxon>
        <taxon>asterids</taxon>
        <taxon>lamiids</taxon>
        <taxon>Lamiales</taxon>
        <taxon>Oleaceae</taxon>
        <taxon>Forsythieae</taxon>
        <taxon>Forsythia</taxon>
    </lineage>
</organism>
<feature type="transmembrane region" description="Helical" evidence="1">
    <location>
        <begin position="194"/>
        <end position="213"/>
    </location>
</feature>
<keyword evidence="1" id="KW-0472">Membrane</keyword>
<keyword evidence="1" id="KW-1133">Transmembrane helix</keyword>
<proteinExistence type="predicted"/>
<evidence type="ECO:0000313" key="3">
    <source>
        <dbReference type="Proteomes" id="UP001604277"/>
    </source>
</evidence>
<gene>
    <name evidence="2" type="ORF">Fot_22055</name>
</gene>
<dbReference type="EMBL" id="JBFOLJ010000006">
    <property type="protein sequence ID" value="KAL2529454.1"/>
    <property type="molecule type" value="Genomic_DNA"/>
</dbReference>
<sequence length="230" mass="25865">MALLRFRTPGGVVFCSSIALGFLALGRAGFAVYHMDVAPRYVVIVMGSGVHLVCGIVKDVQPQKMILSDGTYIPYGLLVCTVYRGWPFTICELPGYSQSTWWKSNCSSKHMHLNGENWSLWKMGLETSGALASAQERLGMAPGQKDSLFKLKECTPEKKQNAFKDKSKYELVKLEVMWGEILRQRKFDSRVGQIFTEILWWSVLGVGLLALSLRSLPLMHIPQFTTRLVK</sequence>
<comment type="caution">
    <text evidence="2">The sequence shown here is derived from an EMBL/GenBank/DDBJ whole genome shotgun (WGS) entry which is preliminary data.</text>
</comment>